<dbReference type="AlphaFoldDB" id="B4NTJ3"/>
<dbReference type="Proteomes" id="UP000000304">
    <property type="component" value="Unassembled WGS sequence"/>
</dbReference>
<dbReference type="EMBL" id="CH983171">
    <property type="protein sequence ID" value="EDX15651.1"/>
    <property type="molecule type" value="Genomic_DNA"/>
</dbReference>
<accession>B4NTJ3</accession>
<keyword evidence="2" id="KW-1185">Reference proteome</keyword>
<dbReference type="PhylomeDB" id="B4NTJ3"/>
<reference evidence="1 2" key="1">
    <citation type="journal article" date="2007" name="Nature">
        <title>Evolution of genes and genomes on the Drosophila phylogeny.</title>
        <authorList>
            <consortium name="Drosophila 12 Genomes Consortium"/>
            <person name="Clark A.G."/>
            <person name="Eisen M.B."/>
            <person name="Smith D.R."/>
            <person name="Bergman C.M."/>
            <person name="Oliver B."/>
            <person name="Markow T.A."/>
            <person name="Kaufman T.C."/>
            <person name="Kellis M."/>
            <person name="Gelbart W."/>
            <person name="Iyer V.N."/>
            <person name="Pollard D.A."/>
            <person name="Sackton T.B."/>
            <person name="Larracuente A.M."/>
            <person name="Singh N.D."/>
            <person name="Abad J.P."/>
            <person name="Abt D.N."/>
            <person name="Adryan B."/>
            <person name="Aguade M."/>
            <person name="Akashi H."/>
            <person name="Anderson W.W."/>
            <person name="Aquadro C.F."/>
            <person name="Ardell D.H."/>
            <person name="Arguello R."/>
            <person name="Artieri C.G."/>
            <person name="Barbash D.A."/>
            <person name="Barker D."/>
            <person name="Barsanti P."/>
            <person name="Batterham P."/>
            <person name="Batzoglou S."/>
            <person name="Begun D."/>
            <person name="Bhutkar A."/>
            <person name="Blanco E."/>
            <person name="Bosak S.A."/>
            <person name="Bradley R.K."/>
            <person name="Brand A.D."/>
            <person name="Brent M.R."/>
            <person name="Brooks A.N."/>
            <person name="Brown R.H."/>
            <person name="Butlin R.K."/>
            <person name="Caggese C."/>
            <person name="Calvi B.R."/>
            <person name="Bernardo de Carvalho A."/>
            <person name="Caspi A."/>
            <person name="Castrezana S."/>
            <person name="Celniker S.E."/>
            <person name="Chang J.L."/>
            <person name="Chapple C."/>
            <person name="Chatterji S."/>
            <person name="Chinwalla A."/>
            <person name="Civetta A."/>
            <person name="Clifton S.W."/>
            <person name="Comeron J.M."/>
            <person name="Costello J.C."/>
            <person name="Coyne J.A."/>
            <person name="Daub J."/>
            <person name="David R.G."/>
            <person name="Delcher A.L."/>
            <person name="Delehaunty K."/>
            <person name="Do C.B."/>
            <person name="Ebling H."/>
            <person name="Edwards K."/>
            <person name="Eickbush T."/>
            <person name="Evans J.D."/>
            <person name="Filipski A."/>
            <person name="Findeiss S."/>
            <person name="Freyhult E."/>
            <person name="Fulton L."/>
            <person name="Fulton R."/>
            <person name="Garcia A.C."/>
            <person name="Gardiner A."/>
            <person name="Garfield D.A."/>
            <person name="Garvin B.E."/>
            <person name="Gibson G."/>
            <person name="Gilbert D."/>
            <person name="Gnerre S."/>
            <person name="Godfrey J."/>
            <person name="Good R."/>
            <person name="Gotea V."/>
            <person name="Gravely B."/>
            <person name="Greenberg A.J."/>
            <person name="Griffiths-Jones S."/>
            <person name="Gross S."/>
            <person name="Guigo R."/>
            <person name="Gustafson E.A."/>
            <person name="Haerty W."/>
            <person name="Hahn M.W."/>
            <person name="Halligan D.L."/>
            <person name="Halpern A.L."/>
            <person name="Halter G.M."/>
            <person name="Han M.V."/>
            <person name="Heger A."/>
            <person name="Hillier L."/>
            <person name="Hinrichs A.S."/>
            <person name="Holmes I."/>
            <person name="Hoskins R.A."/>
            <person name="Hubisz M.J."/>
            <person name="Hultmark D."/>
            <person name="Huntley M.A."/>
            <person name="Jaffe D.B."/>
            <person name="Jagadeeshan S."/>
            <person name="Jeck W.R."/>
            <person name="Johnson J."/>
            <person name="Jones C.D."/>
            <person name="Jordan W.C."/>
            <person name="Karpen G.H."/>
            <person name="Kataoka E."/>
            <person name="Keightley P.D."/>
            <person name="Kheradpour P."/>
            <person name="Kirkness E.F."/>
            <person name="Koerich L.B."/>
            <person name="Kristiansen K."/>
            <person name="Kudrna D."/>
            <person name="Kulathinal R.J."/>
            <person name="Kumar S."/>
            <person name="Kwok R."/>
            <person name="Lander E."/>
            <person name="Langley C.H."/>
            <person name="Lapoint R."/>
            <person name="Lazzaro B.P."/>
            <person name="Lee S.J."/>
            <person name="Levesque L."/>
            <person name="Li R."/>
            <person name="Lin C.F."/>
            <person name="Lin M.F."/>
            <person name="Lindblad-Toh K."/>
            <person name="Llopart A."/>
            <person name="Long M."/>
            <person name="Low L."/>
            <person name="Lozovsky E."/>
            <person name="Lu J."/>
            <person name="Luo M."/>
            <person name="Machado C.A."/>
            <person name="Makalowski W."/>
            <person name="Marzo M."/>
            <person name="Matsuda M."/>
            <person name="Matzkin L."/>
            <person name="McAllister B."/>
            <person name="McBride C.S."/>
            <person name="McKernan B."/>
            <person name="McKernan K."/>
            <person name="Mendez-Lago M."/>
            <person name="Minx P."/>
            <person name="Mollenhauer M.U."/>
            <person name="Montooth K."/>
            <person name="Mount S.M."/>
            <person name="Mu X."/>
            <person name="Myers E."/>
            <person name="Negre B."/>
            <person name="Newfeld S."/>
            <person name="Nielsen R."/>
            <person name="Noor M.A."/>
            <person name="O'Grady P."/>
            <person name="Pachter L."/>
            <person name="Papaceit M."/>
            <person name="Parisi M.J."/>
            <person name="Parisi M."/>
            <person name="Parts L."/>
            <person name="Pedersen J.S."/>
            <person name="Pesole G."/>
            <person name="Phillippy A.M."/>
            <person name="Ponting C.P."/>
            <person name="Pop M."/>
            <person name="Porcelli D."/>
            <person name="Powell J.R."/>
            <person name="Prohaska S."/>
            <person name="Pruitt K."/>
            <person name="Puig M."/>
            <person name="Quesneville H."/>
            <person name="Ram K.R."/>
            <person name="Rand D."/>
            <person name="Rasmussen M.D."/>
            <person name="Reed L.K."/>
            <person name="Reenan R."/>
            <person name="Reily A."/>
            <person name="Remington K.A."/>
            <person name="Rieger T.T."/>
            <person name="Ritchie M.G."/>
            <person name="Robin C."/>
            <person name="Rogers Y.H."/>
            <person name="Rohde C."/>
            <person name="Rozas J."/>
            <person name="Rubenfield M.J."/>
            <person name="Ruiz A."/>
            <person name="Russo S."/>
            <person name="Salzberg S.L."/>
            <person name="Sanchez-Gracia A."/>
            <person name="Saranga D.J."/>
            <person name="Sato H."/>
            <person name="Schaeffer S.W."/>
            <person name="Schatz M.C."/>
            <person name="Schlenke T."/>
            <person name="Schwartz R."/>
            <person name="Segarra C."/>
            <person name="Singh R.S."/>
            <person name="Sirot L."/>
            <person name="Sirota M."/>
            <person name="Sisneros N.B."/>
            <person name="Smith C.D."/>
            <person name="Smith T.F."/>
            <person name="Spieth J."/>
            <person name="Stage D.E."/>
            <person name="Stark A."/>
            <person name="Stephan W."/>
            <person name="Strausberg R.L."/>
            <person name="Strempel S."/>
            <person name="Sturgill D."/>
            <person name="Sutton G."/>
            <person name="Sutton G.G."/>
            <person name="Tao W."/>
            <person name="Teichmann S."/>
            <person name="Tobari Y.N."/>
            <person name="Tomimura Y."/>
            <person name="Tsolas J.M."/>
            <person name="Valente V.L."/>
            <person name="Venter E."/>
            <person name="Venter J.C."/>
            <person name="Vicario S."/>
            <person name="Vieira F.G."/>
            <person name="Vilella A.J."/>
            <person name="Villasante A."/>
            <person name="Walenz B."/>
            <person name="Wang J."/>
            <person name="Wasserman M."/>
            <person name="Watts T."/>
            <person name="Wilson D."/>
            <person name="Wilson R.K."/>
            <person name="Wing R.A."/>
            <person name="Wolfner M.F."/>
            <person name="Wong A."/>
            <person name="Wong G.K."/>
            <person name="Wu C.I."/>
            <person name="Wu G."/>
            <person name="Yamamoto D."/>
            <person name="Yang H.P."/>
            <person name="Yang S.P."/>
            <person name="Yorke J.A."/>
            <person name="Yoshida K."/>
            <person name="Zdobnov E."/>
            <person name="Zhang P."/>
            <person name="Zhang Y."/>
            <person name="Zimin A.V."/>
            <person name="Baldwin J."/>
            <person name="Abdouelleil A."/>
            <person name="Abdulkadir J."/>
            <person name="Abebe A."/>
            <person name="Abera B."/>
            <person name="Abreu J."/>
            <person name="Acer S.C."/>
            <person name="Aftuck L."/>
            <person name="Alexander A."/>
            <person name="An P."/>
            <person name="Anderson E."/>
            <person name="Anderson S."/>
            <person name="Arachi H."/>
            <person name="Azer M."/>
            <person name="Bachantsang P."/>
            <person name="Barry A."/>
            <person name="Bayul T."/>
            <person name="Berlin A."/>
            <person name="Bessette D."/>
            <person name="Bloom T."/>
            <person name="Blye J."/>
            <person name="Boguslavskiy L."/>
            <person name="Bonnet C."/>
            <person name="Boukhgalter B."/>
            <person name="Bourzgui I."/>
            <person name="Brown A."/>
            <person name="Cahill P."/>
            <person name="Channer S."/>
            <person name="Cheshatsang Y."/>
            <person name="Chuda L."/>
            <person name="Citroen M."/>
            <person name="Collymore A."/>
            <person name="Cooke P."/>
            <person name="Costello M."/>
            <person name="D'Aco K."/>
            <person name="Daza R."/>
            <person name="De Haan G."/>
            <person name="DeGray S."/>
            <person name="DeMaso C."/>
            <person name="Dhargay N."/>
            <person name="Dooley K."/>
            <person name="Dooley E."/>
            <person name="Doricent M."/>
            <person name="Dorje P."/>
            <person name="Dorjee K."/>
            <person name="Dupes A."/>
            <person name="Elong R."/>
            <person name="Falk J."/>
            <person name="Farina A."/>
            <person name="Faro S."/>
            <person name="Ferguson D."/>
            <person name="Fisher S."/>
            <person name="Foley C.D."/>
            <person name="Franke A."/>
            <person name="Friedrich D."/>
            <person name="Gadbois L."/>
            <person name="Gearin G."/>
            <person name="Gearin C.R."/>
            <person name="Giannoukos G."/>
            <person name="Goode T."/>
            <person name="Graham J."/>
            <person name="Grandbois E."/>
            <person name="Grewal S."/>
            <person name="Gyaltsen K."/>
            <person name="Hafez N."/>
            <person name="Hagos B."/>
            <person name="Hall J."/>
            <person name="Henson C."/>
            <person name="Hollinger A."/>
            <person name="Honan T."/>
            <person name="Huard M.D."/>
            <person name="Hughes L."/>
            <person name="Hurhula B."/>
            <person name="Husby M.E."/>
            <person name="Kamat A."/>
            <person name="Kanga B."/>
            <person name="Kashin S."/>
            <person name="Khazanovich D."/>
            <person name="Kisner P."/>
            <person name="Lance K."/>
            <person name="Lara M."/>
            <person name="Lee W."/>
            <person name="Lennon N."/>
            <person name="Letendre F."/>
            <person name="LeVine R."/>
            <person name="Lipovsky A."/>
            <person name="Liu X."/>
            <person name="Liu J."/>
            <person name="Liu S."/>
            <person name="Lokyitsang T."/>
            <person name="Lokyitsang Y."/>
            <person name="Lubonja R."/>
            <person name="Lui A."/>
            <person name="MacDonald P."/>
            <person name="Magnisalis V."/>
            <person name="Maru K."/>
            <person name="Matthews C."/>
            <person name="McCusker W."/>
            <person name="McDonough S."/>
            <person name="Mehta T."/>
            <person name="Meldrim J."/>
            <person name="Meneus L."/>
            <person name="Mihai O."/>
            <person name="Mihalev A."/>
            <person name="Mihova T."/>
            <person name="Mittelman R."/>
            <person name="Mlenga V."/>
            <person name="Montmayeur A."/>
            <person name="Mulrain L."/>
            <person name="Navidi A."/>
            <person name="Naylor J."/>
            <person name="Negash T."/>
            <person name="Nguyen T."/>
            <person name="Nguyen N."/>
            <person name="Nicol R."/>
            <person name="Norbu C."/>
            <person name="Norbu N."/>
            <person name="Novod N."/>
            <person name="O'Neill B."/>
            <person name="Osman S."/>
            <person name="Markiewicz E."/>
            <person name="Oyono O.L."/>
            <person name="Patti C."/>
            <person name="Phunkhang P."/>
            <person name="Pierre F."/>
            <person name="Priest M."/>
            <person name="Raghuraman S."/>
            <person name="Rege F."/>
            <person name="Reyes R."/>
            <person name="Rise C."/>
            <person name="Rogov P."/>
            <person name="Ross K."/>
            <person name="Ryan E."/>
            <person name="Settipalli S."/>
            <person name="Shea T."/>
            <person name="Sherpa N."/>
            <person name="Shi L."/>
            <person name="Shih D."/>
            <person name="Sparrow T."/>
            <person name="Spaulding J."/>
            <person name="Stalker J."/>
            <person name="Stange-Thomann N."/>
            <person name="Stavropoulos S."/>
            <person name="Stone C."/>
            <person name="Strader C."/>
            <person name="Tesfaye S."/>
            <person name="Thomson T."/>
            <person name="Thoulutsang Y."/>
            <person name="Thoulutsang D."/>
            <person name="Topham K."/>
            <person name="Topping I."/>
            <person name="Tsamla T."/>
            <person name="Vassiliev H."/>
            <person name="Vo A."/>
            <person name="Wangchuk T."/>
            <person name="Wangdi T."/>
            <person name="Weiand M."/>
            <person name="Wilkinson J."/>
            <person name="Wilson A."/>
            <person name="Yadav S."/>
            <person name="Young G."/>
            <person name="Yu Q."/>
            <person name="Zembek L."/>
            <person name="Zhong D."/>
            <person name="Zimmer A."/>
            <person name="Zwirko Z."/>
            <person name="Jaffe D.B."/>
            <person name="Alvarez P."/>
            <person name="Brockman W."/>
            <person name="Butler J."/>
            <person name="Chin C."/>
            <person name="Gnerre S."/>
            <person name="Grabherr M."/>
            <person name="Kleber M."/>
            <person name="Mauceli E."/>
            <person name="MacCallum I."/>
        </authorList>
    </citation>
    <scope>NUCLEOTIDE SEQUENCE [LARGE SCALE GENOMIC DNA]</scope>
    <source>
        <strain evidence="2">white501</strain>
    </source>
</reference>
<evidence type="ECO:0000313" key="1">
    <source>
        <dbReference type="EMBL" id="EDX15651.1"/>
    </source>
</evidence>
<evidence type="ECO:0000313" key="2">
    <source>
        <dbReference type="Proteomes" id="UP000000304"/>
    </source>
</evidence>
<protein>
    <submittedName>
        <fullName evidence="1">GD11937</fullName>
    </submittedName>
</protein>
<name>B4NTJ3_DROSI</name>
<sequence>MIEKRANKEQSAPLAEAADDYSITKYNHSRHYEEMESSCCAEDTNKIDKACNWGGGERGGGVGVRGCGVGGVAGGCGCDGGGPQLHLLLLQPC</sequence>
<proteinExistence type="predicted"/>
<gene>
    <name evidence="1" type="primary">Dsim\GD11937</name>
    <name evidence="1" type="ORF">Dsim_GD11937</name>
</gene>
<dbReference type="HOGENOM" id="CLU_2402023_0_0_1"/>
<organism evidence="1 2">
    <name type="scientific">Drosophila simulans</name>
    <name type="common">Fruit fly</name>
    <dbReference type="NCBI Taxonomy" id="7240"/>
    <lineage>
        <taxon>Eukaryota</taxon>
        <taxon>Metazoa</taxon>
        <taxon>Ecdysozoa</taxon>
        <taxon>Arthropoda</taxon>
        <taxon>Hexapoda</taxon>
        <taxon>Insecta</taxon>
        <taxon>Pterygota</taxon>
        <taxon>Neoptera</taxon>
        <taxon>Endopterygota</taxon>
        <taxon>Diptera</taxon>
        <taxon>Brachycera</taxon>
        <taxon>Muscomorpha</taxon>
        <taxon>Ephydroidea</taxon>
        <taxon>Drosophilidae</taxon>
        <taxon>Drosophila</taxon>
        <taxon>Sophophora</taxon>
    </lineage>
</organism>